<dbReference type="InterPro" id="IPR008949">
    <property type="entry name" value="Isoprenoid_synthase_dom_sf"/>
</dbReference>
<dbReference type="NCBIfam" id="NF045485">
    <property type="entry name" value="FPPsyn"/>
    <property type="match status" value="1"/>
</dbReference>
<evidence type="ECO:0000256" key="1">
    <source>
        <dbReference type="ARBA" id="ARBA00001946"/>
    </source>
</evidence>
<comment type="similarity">
    <text evidence="2 7">Belongs to the FPP/GGPP synthase family.</text>
</comment>
<dbReference type="PROSITE" id="PS00723">
    <property type="entry name" value="POLYPRENYL_SYNTHASE_1"/>
    <property type="match status" value="1"/>
</dbReference>
<protein>
    <submittedName>
        <fullName evidence="8">Polyprenyl synthetase family protein</fullName>
    </submittedName>
</protein>
<dbReference type="EMBL" id="BAAADD010000012">
    <property type="protein sequence ID" value="GAA0586488.1"/>
    <property type="molecule type" value="Genomic_DNA"/>
</dbReference>
<proteinExistence type="inferred from homology"/>
<keyword evidence="9" id="KW-1185">Reference proteome</keyword>
<organism evidence="8 9">
    <name type="scientific">Rhizomicrobium electricum</name>
    <dbReference type="NCBI Taxonomy" id="480070"/>
    <lineage>
        <taxon>Bacteria</taxon>
        <taxon>Pseudomonadati</taxon>
        <taxon>Pseudomonadota</taxon>
        <taxon>Alphaproteobacteria</taxon>
        <taxon>Micropepsales</taxon>
        <taxon>Micropepsaceae</taxon>
        <taxon>Rhizomicrobium</taxon>
    </lineage>
</organism>
<reference evidence="8 9" key="1">
    <citation type="journal article" date="2019" name="Int. J. Syst. Evol. Microbiol.">
        <title>The Global Catalogue of Microorganisms (GCM) 10K type strain sequencing project: providing services to taxonomists for standard genome sequencing and annotation.</title>
        <authorList>
            <consortium name="The Broad Institute Genomics Platform"/>
            <consortium name="The Broad Institute Genome Sequencing Center for Infectious Disease"/>
            <person name="Wu L."/>
            <person name="Ma J."/>
        </authorList>
    </citation>
    <scope>NUCLEOTIDE SEQUENCE [LARGE SCALE GENOMIC DNA]</scope>
    <source>
        <strain evidence="8 9">JCM 15089</strain>
    </source>
</reference>
<dbReference type="SFLD" id="SFLDG01017">
    <property type="entry name" value="Polyprenyl_Transferase_Like"/>
    <property type="match status" value="1"/>
</dbReference>
<evidence type="ECO:0000313" key="8">
    <source>
        <dbReference type="EMBL" id="GAA0586488.1"/>
    </source>
</evidence>
<sequence>MNTLGGALDKAAKATENTLERVLPQPHGLHSRIHEAMRYATFAGGKRLRPFLVIECAGLFGVEAARASRTAAAIEVLHTYSLVHDDLPAMDNDDLRRGRPTTHKAFDEATAILTGDGLLTIAFEILSHPETHPSAEVRVKLIARLAEAAGCNGMIGGQMIDMVAATRSFDAEEIKLLQRLKTGQLFEFSCEAGAILAEAGPEHQDRLRAFARDMGLVFQITDDLLDVTSTAEKTGKAVGKDQEHGKATLVSIYGIEGARAEAKKISDRAVASLEPYGERAAALRDLLPFLLTRES</sequence>
<keyword evidence="4" id="KW-0479">Metal-binding</keyword>
<evidence type="ECO:0000256" key="2">
    <source>
        <dbReference type="ARBA" id="ARBA00006706"/>
    </source>
</evidence>
<dbReference type="SUPFAM" id="SSF48576">
    <property type="entry name" value="Terpenoid synthases"/>
    <property type="match status" value="1"/>
</dbReference>
<keyword evidence="5" id="KW-0460">Magnesium</keyword>
<evidence type="ECO:0000256" key="3">
    <source>
        <dbReference type="ARBA" id="ARBA00022679"/>
    </source>
</evidence>
<dbReference type="InterPro" id="IPR053378">
    <property type="entry name" value="Prenyl_diphosphate_synthase"/>
</dbReference>
<dbReference type="PANTHER" id="PTHR43281">
    <property type="entry name" value="FARNESYL DIPHOSPHATE SYNTHASE"/>
    <property type="match status" value="1"/>
</dbReference>
<evidence type="ECO:0000313" key="9">
    <source>
        <dbReference type="Proteomes" id="UP001499951"/>
    </source>
</evidence>
<evidence type="ECO:0000256" key="5">
    <source>
        <dbReference type="ARBA" id="ARBA00022842"/>
    </source>
</evidence>
<dbReference type="PANTHER" id="PTHR43281:SF1">
    <property type="entry name" value="FARNESYL DIPHOSPHATE SYNTHASE"/>
    <property type="match status" value="1"/>
</dbReference>
<evidence type="ECO:0000256" key="7">
    <source>
        <dbReference type="RuleBase" id="RU004466"/>
    </source>
</evidence>
<dbReference type="Gene3D" id="1.10.600.10">
    <property type="entry name" value="Farnesyl Diphosphate Synthase"/>
    <property type="match status" value="1"/>
</dbReference>
<gene>
    <name evidence="8" type="ORF">GCM10008942_39380</name>
</gene>
<dbReference type="InterPro" id="IPR033749">
    <property type="entry name" value="Polyprenyl_synt_CS"/>
</dbReference>
<dbReference type="Proteomes" id="UP001499951">
    <property type="component" value="Unassembled WGS sequence"/>
</dbReference>
<accession>A0ABN1FAK2</accession>
<dbReference type="RefSeq" id="WP_166937249.1">
    <property type="nucleotide sequence ID" value="NZ_BAAADD010000012.1"/>
</dbReference>
<comment type="cofactor">
    <cofactor evidence="1">
        <name>Mg(2+)</name>
        <dbReference type="ChEBI" id="CHEBI:18420"/>
    </cofactor>
</comment>
<dbReference type="PROSITE" id="PS00444">
    <property type="entry name" value="POLYPRENYL_SYNTHASE_2"/>
    <property type="match status" value="1"/>
</dbReference>
<evidence type="ECO:0000256" key="6">
    <source>
        <dbReference type="ARBA" id="ARBA00023229"/>
    </source>
</evidence>
<evidence type="ECO:0000256" key="4">
    <source>
        <dbReference type="ARBA" id="ARBA00022723"/>
    </source>
</evidence>
<dbReference type="SFLD" id="SFLDS00005">
    <property type="entry name" value="Isoprenoid_Synthase_Type_I"/>
    <property type="match status" value="1"/>
</dbReference>
<dbReference type="Pfam" id="PF00348">
    <property type="entry name" value="polyprenyl_synt"/>
    <property type="match status" value="1"/>
</dbReference>
<dbReference type="CDD" id="cd00685">
    <property type="entry name" value="Trans_IPPS_HT"/>
    <property type="match status" value="1"/>
</dbReference>
<keyword evidence="3 7" id="KW-0808">Transferase</keyword>
<name>A0ABN1FAK2_9PROT</name>
<keyword evidence="6" id="KW-0414">Isoprene biosynthesis</keyword>
<dbReference type="InterPro" id="IPR000092">
    <property type="entry name" value="Polyprenyl_synt"/>
</dbReference>
<comment type="caution">
    <text evidence="8">The sequence shown here is derived from an EMBL/GenBank/DDBJ whole genome shotgun (WGS) entry which is preliminary data.</text>
</comment>